<sequence>MKRKRLNQFLAIFVGFLVVGAVIGVRQVAAAGNLVYNEESELTLADPAGNTKPLAGATLSNTAQVQELDIPVKSANKTKKTDYVPVNVYVVDKSGKMTTLVEAMSNTVEQLEGFSDELIQSLGKQAILQGALGTKVISTTYNGFSQTNFYKYYIRGAVNIVLYLG</sequence>
<proteinExistence type="predicted"/>
<dbReference type="Proteomes" id="UP000475928">
    <property type="component" value="Unassembled WGS sequence"/>
</dbReference>
<evidence type="ECO:0000313" key="2">
    <source>
        <dbReference type="Proteomes" id="UP000475928"/>
    </source>
</evidence>
<keyword evidence="2" id="KW-1185">Reference proteome</keyword>
<comment type="caution">
    <text evidence="1">The sequence shown here is derived from an EMBL/GenBank/DDBJ whole genome shotgun (WGS) entry which is preliminary data.</text>
</comment>
<gene>
    <name evidence="1" type="ORF">Hs20B_11630</name>
</gene>
<name>A0A6A0B7L2_9LACT</name>
<reference evidence="1 2" key="1">
    <citation type="submission" date="2020-02" db="EMBL/GenBank/DDBJ databases">
        <title>Draft genome sequence of Lactococcus sp. Hs20B0-1.</title>
        <authorList>
            <person name="Noda S."/>
            <person name="Yuki M."/>
            <person name="Ohkuma M."/>
        </authorList>
    </citation>
    <scope>NUCLEOTIDE SEQUENCE [LARGE SCALE GENOMIC DNA]</scope>
    <source>
        <strain evidence="1 2">Hs20B0-1</strain>
    </source>
</reference>
<organism evidence="1 2">
    <name type="scientific">Pseudolactococcus insecticola</name>
    <dbReference type="NCBI Taxonomy" id="2709158"/>
    <lineage>
        <taxon>Bacteria</taxon>
        <taxon>Bacillati</taxon>
        <taxon>Bacillota</taxon>
        <taxon>Bacilli</taxon>
        <taxon>Lactobacillales</taxon>
        <taxon>Streptococcaceae</taxon>
        <taxon>Pseudolactococcus</taxon>
    </lineage>
</organism>
<dbReference type="EMBL" id="BLLH01000006">
    <property type="protein sequence ID" value="GFH40765.1"/>
    <property type="molecule type" value="Genomic_DNA"/>
</dbReference>
<accession>A0A6A0B7L2</accession>
<dbReference type="AlphaFoldDB" id="A0A6A0B7L2"/>
<evidence type="ECO:0000313" key="1">
    <source>
        <dbReference type="EMBL" id="GFH40765.1"/>
    </source>
</evidence>
<dbReference type="RefSeq" id="WP_172356600.1">
    <property type="nucleotide sequence ID" value="NZ_BLLH01000006.1"/>
</dbReference>
<protein>
    <submittedName>
        <fullName evidence="1">Uncharacterized protein</fullName>
    </submittedName>
</protein>